<dbReference type="PANTHER" id="PTHR13887:SF41">
    <property type="entry name" value="THIOREDOXIN SUPERFAMILY PROTEIN"/>
    <property type="match status" value="1"/>
</dbReference>
<proteinExistence type="predicted"/>
<organism evidence="2 3">
    <name type="scientific">Aequorivita ciconiae</name>
    <dbReference type="NCBI Taxonomy" id="2494375"/>
    <lineage>
        <taxon>Bacteria</taxon>
        <taxon>Pseudomonadati</taxon>
        <taxon>Bacteroidota</taxon>
        <taxon>Flavobacteriia</taxon>
        <taxon>Flavobacteriales</taxon>
        <taxon>Flavobacteriaceae</taxon>
        <taxon>Aequorivita</taxon>
    </lineage>
</organism>
<keyword evidence="3" id="KW-1185">Reference proteome</keyword>
<dbReference type="SUPFAM" id="SSF52833">
    <property type="entry name" value="Thioredoxin-like"/>
    <property type="match status" value="1"/>
</dbReference>
<dbReference type="Proteomes" id="UP000285517">
    <property type="component" value="Chromosome"/>
</dbReference>
<feature type="domain" description="DSBA-like thioredoxin" evidence="1">
    <location>
        <begin position="7"/>
        <end position="208"/>
    </location>
</feature>
<reference evidence="2 3" key="1">
    <citation type="submission" date="2019-01" db="EMBL/GenBank/DDBJ databases">
        <title>Complete genome sequencing of Aequorivita sp. H23M31.</title>
        <authorList>
            <person name="Bae J.-W."/>
        </authorList>
    </citation>
    <scope>NUCLEOTIDE SEQUENCE [LARGE SCALE GENOMIC DNA]</scope>
    <source>
        <strain evidence="2 3">H23M31</strain>
    </source>
</reference>
<sequence>MENKMKIEIWSDVMCPFCYIGKRNFESALEQFSDKEEIEVIWKSFQLNPYIPEIPNESYQDYLIKHKGMSAEQVKGMLDNVTQIAKRAGLEFNLEQAVIVNSMNAHKIIQFAKTKGLGDEAEERLFHAFFTEGKNIADLDTLTQLGKEIGLEKTEMDNAFRDEKYSSLVKQDIQEAQQLGVQGVPFFVLNRKYAISGAQPSEAFSENLKVAFAEWRKLNPKTKLEVTQGQSCTPDGNCD</sequence>
<gene>
    <name evidence="2" type="ORF">EI546_02910</name>
</gene>
<protein>
    <submittedName>
        <fullName evidence="2">DsbA family oxidoreductase</fullName>
    </submittedName>
</protein>
<dbReference type="InterPro" id="IPR001853">
    <property type="entry name" value="DSBA-like_thioredoxin_dom"/>
</dbReference>
<accession>A0A410G0E7</accession>
<dbReference type="InterPro" id="IPR036249">
    <property type="entry name" value="Thioredoxin-like_sf"/>
</dbReference>
<dbReference type="OrthoDB" id="9799122at2"/>
<dbReference type="AlphaFoldDB" id="A0A410G0E7"/>
<name>A0A410G0E7_9FLAO</name>
<dbReference type="KEGG" id="aev:EI546_02910"/>
<evidence type="ECO:0000313" key="3">
    <source>
        <dbReference type="Proteomes" id="UP000285517"/>
    </source>
</evidence>
<dbReference type="Gene3D" id="3.40.30.10">
    <property type="entry name" value="Glutaredoxin"/>
    <property type="match status" value="1"/>
</dbReference>
<evidence type="ECO:0000259" key="1">
    <source>
        <dbReference type="Pfam" id="PF01323"/>
    </source>
</evidence>
<dbReference type="PANTHER" id="PTHR13887">
    <property type="entry name" value="GLUTATHIONE S-TRANSFERASE KAPPA"/>
    <property type="match status" value="1"/>
</dbReference>
<dbReference type="Pfam" id="PF01323">
    <property type="entry name" value="DSBA"/>
    <property type="match status" value="1"/>
</dbReference>
<dbReference type="GO" id="GO:0016491">
    <property type="term" value="F:oxidoreductase activity"/>
    <property type="evidence" value="ECO:0007669"/>
    <property type="project" value="InterPro"/>
</dbReference>
<dbReference type="CDD" id="cd03024">
    <property type="entry name" value="DsbA_FrnE"/>
    <property type="match status" value="1"/>
</dbReference>
<dbReference type="EMBL" id="CP034951">
    <property type="protein sequence ID" value="QAA80742.1"/>
    <property type="molecule type" value="Genomic_DNA"/>
</dbReference>
<evidence type="ECO:0000313" key="2">
    <source>
        <dbReference type="EMBL" id="QAA80742.1"/>
    </source>
</evidence>